<evidence type="ECO:0000256" key="7">
    <source>
        <dbReference type="ARBA" id="ARBA00023002"/>
    </source>
</evidence>
<gene>
    <name evidence="12" type="ORF">WR25_15045</name>
</gene>
<dbReference type="PANTHER" id="PTHR11351">
    <property type="entry name" value="ACYL-COA DESATURASE"/>
    <property type="match status" value="1"/>
</dbReference>
<dbReference type="InterPro" id="IPR015876">
    <property type="entry name" value="Acyl-CoA_DS"/>
</dbReference>
<comment type="subcellular location">
    <subcellularLocation>
        <location evidence="1">Membrane</location>
        <topology evidence="1">Multi-pass membrane protein</topology>
    </subcellularLocation>
</comment>
<evidence type="ECO:0008006" key="14">
    <source>
        <dbReference type="Google" id="ProtNLM"/>
    </source>
</evidence>
<proteinExistence type="inferred from homology"/>
<evidence type="ECO:0000256" key="5">
    <source>
        <dbReference type="ARBA" id="ARBA00022832"/>
    </source>
</evidence>
<evidence type="ECO:0000313" key="12">
    <source>
        <dbReference type="EMBL" id="PAV84508.1"/>
    </source>
</evidence>
<evidence type="ECO:0000313" key="13">
    <source>
        <dbReference type="Proteomes" id="UP000218231"/>
    </source>
</evidence>
<dbReference type="OrthoDB" id="10260134at2759"/>
<dbReference type="GO" id="GO:0004768">
    <property type="term" value="F:stearoyl-CoA 9-desaturase activity"/>
    <property type="evidence" value="ECO:0007669"/>
    <property type="project" value="TreeGrafter"/>
</dbReference>
<comment type="similarity">
    <text evidence="2">Belongs to the fatty acid desaturase type 1 family.</text>
</comment>
<evidence type="ECO:0000256" key="8">
    <source>
        <dbReference type="ARBA" id="ARBA00023098"/>
    </source>
</evidence>
<dbReference type="PANTHER" id="PTHR11351:SF31">
    <property type="entry name" value="DESATURASE 1, ISOFORM A-RELATED"/>
    <property type="match status" value="1"/>
</dbReference>
<dbReference type="STRING" id="2018661.A0A2A2LEJ3"/>
<reference evidence="12 13" key="1">
    <citation type="journal article" date="2017" name="Curr. Biol.">
        <title>Genome architecture and evolution of a unichromosomal asexual nematode.</title>
        <authorList>
            <person name="Fradin H."/>
            <person name="Zegar C."/>
            <person name="Gutwein M."/>
            <person name="Lucas J."/>
            <person name="Kovtun M."/>
            <person name="Corcoran D."/>
            <person name="Baugh L.R."/>
            <person name="Kiontke K."/>
            <person name="Gunsalus K."/>
            <person name="Fitch D.H."/>
            <person name="Piano F."/>
        </authorList>
    </citation>
    <scope>NUCLEOTIDE SEQUENCE [LARGE SCALE GENOMIC DNA]</scope>
    <source>
        <strain evidence="12">PF1309</strain>
    </source>
</reference>
<keyword evidence="6 11" id="KW-1133">Transmembrane helix</keyword>
<dbReference type="GO" id="GO:0006636">
    <property type="term" value="P:unsaturated fatty acid biosynthetic process"/>
    <property type="evidence" value="ECO:0007669"/>
    <property type="project" value="TreeGrafter"/>
</dbReference>
<protein>
    <recommendedName>
        <fullName evidence="14">Fatty acid desaturase domain-containing protein</fullName>
    </recommendedName>
</protein>
<dbReference type="EMBL" id="LIAE01006842">
    <property type="protein sequence ID" value="PAV84508.1"/>
    <property type="molecule type" value="Genomic_DNA"/>
</dbReference>
<evidence type="ECO:0000256" key="4">
    <source>
        <dbReference type="ARBA" id="ARBA00022692"/>
    </source>
</evidence>
<evidence type="ECO:0000256" key="2">
    <source>
        <dbReference type="ARBA" id="ARBA00009295"/>
    </source>
</evidence>
<keyword evidence="4 11" id="KW-0812">Transmembrane</keyword>
<evidence type="ECO:0000256" key="9">
    <source>
        <dbReference type="ARBA" id="ARBA00023136"/>
    </source>
</evidence>
<feature type="transmembrane region" description="Helical" evidence="11">
    <location>
        <begin position="196"/>
        <end position="216"/>
    </location>
</feature>
<dbReference type="AlphaFoldDB" id="A0A2A2LEJ3"/>
<keyword evidence="7" id="KW-0560">Oxidoreductase</keyword>
<organism evidence="12 13">
    <name type="scientific">Diploscapter pachys</name>
    <dbReference type="NCBI Taxonomy" id="2018661"/>
    <lineage>
        <taxon>Eukaryota</taxon>
        <taxon>Metazoa</taxon>
        <taxon>Ecdysozoa</taxon>
        <taxon>Nematoda</taxon>
        <taxon>Chromadorea</taxon>
        <taxon>Rhabditida</taxon>
        <taxon>Rhabditina</taxon>
        <taxon>Rhabditomorpha</taxon>
        <taxon>Rhabditoidea</taxon>
        <taxon>Rhabditidae</taxon>
        <taxon>Diploscapter</taxon>
    </lineage>
</organism>
<dbReference type="GO" id="GO:0005789">
    <property type="term" value="C:endoplasmic reticulum membrane"/>
    <property type="evidence" value="ECO:0007669"/>
    <property type="project" value="TreeGrafter"/>
</dbReference>
<dbReference type="Proteomes" id="UP000218231">
    <property type="component" value="Unassembled WGS sequence"/>
</dbReference>
<evidence type="ECO:0000256" key="1">
    <source>
        <dbReference type="ARBA" id="ARBA00004141"/>
    </source>
</evidence>
<evidence type="ECO:0000256" key="10">
    <source>
        <dbReference type="ARBA" id="ARBA00023160"/>
    </source>
</evidence>
<evidence type="ECO:0000256" key="6">
    <source>
        <dbReference type="ARBA" id="ARBA00022989"/>
    </source>
</evidence>
<keyword evidence="8" id="KW-0443">Lipid metabolism</keyword>
<keyword evidence="9 11" id="KW-0472">Membrane</keyword>
<keyword evidence="3" id="KW-0444">Lipid biosynthesis</keyword>
<dbReference type="GO" id="GO:0005506">
    <property type="term" value="F:iron ion binding"/>
    <property type="evidence" value="ECO:0007669"/>
    <property type="project" value="TreeGrafter"/>
</dbReference>
<keyword evidence="13" id="KW-1185">Reference proteome</keyword>
<sequence>MSIKKIDGDQFLALEEDEVAKLDEEAKQIPFKTVIVWKNVLMFIGWHIGDTNADPHSTKRGFFFAHMGWLLVKKHPQIKTQGAKLDLSDLYEDPVCVWQRQFGYKPYDSTVSAVQTDIFNIIAQGEGHHNYHHVFPQDYRASESPWTSNLTRGLIDLFAKMGLVYDRKIVSDDVIRKQATGHGDGKYESKDAMPKWQYIFTLFLSFVIFMGGVPLFL</sequence>
<evidence type="ECO:0000256" key="3">
    <source>
        <dbReference type="ARBA" id="ARBA00022516"/>
    </source>
</evidence>
<name>A0A2A2LEJ3_9BILA</name>
<evidence type="ECO:0000256" key="11">
    <source>
        <dbReference type="SAM" id="Phobius"/>
    </source>
</evidence>
<keyword evidence="10" id="KW-0275">Fatty acid biosynthesis</keyword>
<accession>A0A2A2LEJ3</accession>
<keyword evidence="5" id="KW-0276">Fatty acid metabolism</keyword>
<comment type="caution">
    <text evidence="12">The sequence shown here is derived from an EMBL/GenBank/DDBJ whole genome shotgun (WGS) entry which is preliminary data.</text>
</comment>